<keyword evidence="4" id="KW-0520">NAD</keyword>
<dbReference type="SUPFAM" id="SSF51735">
    <property type="entry name" value="NAD(P)-binding Rossmann-fold domains"/>
    <property type="match status" value="1"/>
</dbReference>
<organism evidence="6 7">
    <name type="scientific">Melittangium boletus DSM 14713</name>
    <dbReference type="NCBI Taxonomy" id="1294270"/>
    <lineage>
        <taxon>Bacteria</taxon>
        <taxon>Pseudomonadati</taxon>
        <taxon>Myxococcota</taxon>
        <taxon>Myxococcia</taxon>
        <taxon>Myxococcales</taxon>
        <taxon>Cystobacterineae</taxon>
        <taxon>Archangiaceae</taxon>
        <taxon>Melittangium</taxon>
    </lineage>
</organism>
<sequence length="359" mass="38605">MPLTRAGCEALPRLDGIRLACSMHLDLKMVLAVEALLEKGAEVFLTTCNPTTVRDEVVEWLRERGAQAHAWKNMSPESYAEAIERALAWGPTHLCEMGAEFSRALHSRANGSRVRGSLEATGSGIARLGALSPRYPVFNWDDLPIKEGLHNRWLVGLSTWQAFCERTRLTLHGKRVLVVGHGGVGQGVADVARAFGGTVEVAERDAARLLEARYAGWEAGPLTPERLARAEVIVTATGVTGVIGAEEVKHLRAGCFLLNVGHVADEIDVAALGLRRELIPHVEEARPHGRPLYLFAGGSMANLTAGWGDSLNAFDITLATMVAGLGFLFTEGERETPGLHPLPRSVWGPVAAAAAARRG</sequence>
<dbReference type="Gene3D" id="3.40.50.1480">
    <property type="entry name" value="Adenosylhomocysteinase-like"/>
    <property type="match status" value="1"/>
</dbReference>
<dbReference type="Pfam" id="PF05221">
    <property type="entry name" value="AdoHcyase"/>
    <property type="match status" value="1"/>
</dbReference>
<dbReference type="InterPro" id="IPR036291">
    <property type="entry name" value="NAD(P)-bd_dom_sf"/>
</dbReference>
<dbReference type="AlphaFoldDB" id="A0A250IIZ5"/>
<evidence type="ECO:0000259" key="5">
    <source>
        <dbReference type="SMART" id="SM00997"/>
    </source>
</evidence>
<protein>
    <submittedName>
        <fullName evidence="6">Adenosylhomocysteinase</fullName>
    </submittedName>
</protein>
<dbReference type="SMART" id="SM00997">
    <property type="entry name" value="AdoHcyase_NAD"/>
    <property type="match status" value="1"/>
</dbReference>
<evidence type="ECO:0000256" key="3">
    <source>
        <dbReference type="ARBA" id="ARBA00022563"/>
    </source>
</evidence>
<evidence type="ECO:0000256" key="4">
    <source>
        <dbReference type="ARBA" id="ARBA00023027"/>
    </source>
</evidence>
<evidence type="ECO:0000313" key="6">
    <source>
        <dbReference type="EMBL" id="ATB31151.1"/>
    </source>
</evidence>
<evidence type="ECO:0000256" key="1">
    <source>
        <dbReference type="ARBA" id="ARBA00001911"/>
    </source>
</evidence>
<dbReference type="GO" id="GO:0005829">
    <property type="term" value="C:cytosol"/>
    <property type="evidence" value="ECO:0007669"/>
    <property type="project" value="TreeGrafter"/>
</dbReference>
<dbReference type="PANTHER" id="PTHR23420:SF0">
    <property type="entry name" value="ADENOSYLHOMOCYSTEINASE"/>
    <property type="match status" value="1"/>
</dbReference>
<dbReference type="InterPro" id="IPR000043">
    <property type="entry name" value="Adenosylhomocysteinase-like"/>
</dbReference>
<comment type="similarity">
    <text evidence="2">Belongs to the adenosylhomocysteinase family.</text>
</comment>
<name>A0A250IIZ5_9BACT</name>
<keyword evidence="7" id="KW-1185">Reference proteome</keyword>
<dbReference type="EMBL" id="CP022163">
    <property type="protein sequence ID" value="ATB31151.1"/>
    <property type="molecule type" value="Genomic_DNA"/>
</dbReference>
<comment type="cofactor">
    <cofactor evidence="1">
        <name>NAD(+)</name>
        <dbReference type="ChEBI" id="CHEBI:57540"/>
    </cofactor>
</comment>
<proteinExistence type="inferred from homology"/>
<dbReference type="Gene3D" id="3.40.50.720">
    <property type="entry name" value="NAD(P)-binding Rossmann-like Domain"/>
    <property type="match status" value="1"/>
</dbReference>
<dbReference type="Pfam" id="PF00670">
    <property type="entry name" value="AdoHcyase_NAD"/>
    <property type="match status" value="1"/>
</dbReference>
<accession>A0A250IIZ5</accession>
<dbReference type="InterPro" id="IPR015878">
    <property type="entry name" value="Ado_hCys_hydrolase_NAD-bd"/>
</dbReference>
<dbReference type="PANTHER" id="PTHR23420">
    <property type="entry name" value="ADENOSYLHOMOCYSTEINASE"/>
    <property type="match status" value="1"/>
</dbReference>
<evidence type="ECO:0000313" key="7">
    <source>
        <dbReference type="Proteomes" id="UP000217289"/>
    </source>
</evidence>
<dbReference type="Proteomes" id="UP000217289">
    <property type="component" value="Chromosome"/>
</dbReference>
<keyword evidence="3" id="KW-0554">One-carbon metabolism</keyword>
<dbReference type="GO" id="GO:0004013">
    <property type="term" value="F:adenosylhomocysteinase activity"/>
    <property type="evidence" value="ECO:0007669"/>
    <property type="project" value="TreeGrafter"/>
</dbReference>
<evidence type="ECO:0000256" key="2">
    <source>
        <dbReference type="ARBA" id="ARBA00007122"/>
    </source>
</evidence>
<dbReference type="KEGG" id="mbd:MEBOL_004613"/>
<feature type="domain" description="S-adenosyl-L-homocysteine hydrolase NAD binding" evidence="5">
    <location>
        <begin position="151"/>
        <end position="308"/>
    </location>
</feature>
<dbReference type="GO" id="GO:0033353">
    <property type="term" value="P:S-adenosylmethionine cycle"/>
    <property type="evidence" value="ECO:0007669"/>
    <property type="project" value="TreeGrafter"/>
</dbReference>
<dbReference type="SUPFAM" id="SSF52283">
    <property type="entry name" value="Formate/glycerate dehydrogenase catalytic domain-like"/>
    <property type="match status" value="1"/>
</dbReference>
<dbReference type="GO" id="GO:0006730">
    <property type="term" value="P:one-carbon metabolic process"/>
    <property type="evidence" value="ECO:0007669"/>
    <property type="project" value="UniProtKB-KW"/>
</dbReference>
<reference evidence="6 7" key="1">
    <citation type="submission" date="2017-06" db="EMBL/GenBank/DDBJ databases">
        <authorList>
            <person name="Kim H.J."/>
            <person name="Triplett B.A."/>
        </authorList>
    </citation>
    <scope>NUCLEOTIDE SEQUENCE [LARGE SCALE GENOMIC DNA]</scope>
    <source>
        <strain evidence="6 7">DSM 14713</strain>
    </source>
</reference>
<dbReference type="InterPro" id="IPR042172">
    <property type="entry name" value="Adenosylhomocyst_ase-like_sf"/>
</dbReference>
<gene>
    <name evidence="6" type="ORF">MEBOL_004613</name>
</gene>
<dbReference type="SMART" id="SM00996">
    <property type="entry name" value="AdoHcyase"/>
    <property type="match status" value="1"/>
</dbReference>